<comment type="caution">
    <text evidence="5">The sequence shown here is derived from an EMBL/GenBank/DDBJ whole genome shotgun (WGS) entry which is preliminary data.</text>
</comment>
<dbReference type="SUPFAM" id="SSF55729">
    <property type="entry name" value="Acyl-CoA N-acyltransferases (Nat)"/>
    <property type="match status" value="1"/>
</dbReference>
<name>A0A6G4WCF0_9HYPH</name>
<dbReference type="EMBL" id="JAAKZF010000016">
    <property type="protein sequence ID" value="NGO52264.1"/>
    <property type="molecule type" value="Genomic_DNA"/>
</dbReference>
<dbReference type="InterPro" id="IPR051531">
    <property type="entry name" value="N-acetyltransferase"/>
</dbReference>
<feature type="domain" description="N-acetyltransferase" evidence="4">
    <location>
        <begin position="19"/>
        <end position="189"/>
    </location>
</feature>
<organism evidence="5 6">
    <name type="scientific">Allomesorhizobium camelthorni</name>
    <dbReference type="NCBI Taxonomy" id="475069"/>
    <lineage>
        <taxon>Bacteria</taxon>
        <taxon>Pseudomonadati</taxon>
        <taxon>Pseudomonadota</taxon>
        <taxon>Alphaproteobacteria</taxon>
        <taxon>Hyphomicrobiales</taxon>
        <taxon>Phyllobacteriaceae</taxon>
        <taxon>Allomesorhizobium</taxon>
    </lineage>
</organism>
<evidence type="ECO:0000313" key="6">
    <source>
        <dbReference type="Proteomes" id="UP001642900"/>
    </source>
</evidence>
<keyword evidence="2" id="KW-0012">Acyltransferase</keyword>
<dbReference type="Gene3D" id="3.40.630.30">
    <property type="match status" value="1"/>
</dbReference>
<evidence type="ECO:0000256" key="2">
    <source>
        <dbReference type="ARBA" id="ARBA00023315"/>
    </source>
</evidence>
<dbReference type="PANTHER" id="PTHR43792:SF8">
    <property type="entry name" value="[RIBOSOMAL PROTEIN US5]-ALANINE N-ACETYLTRANSFERASE"/>
    <property type="match status" value="1"/>
</dbReference>
<evidence type="ECO:0000313" key="5">
    <source>
        <dbReference type="EMBL" id="NGO52264.1"/>
    </source>
</evidence>
<evidence type="ECO:0000259" key="4">
    <source>
        <dbReference type="PROSITE" id="PS51186"/>
    </source>
</evidence>
<dbReference type="PROSITE" id="PS51186">
    <property type="entry name" value="GNAT"/>
    <property type="match status" value="1"/>
</dbReference>
<evidence type="ECO:0000256" key="1">
    <source>
        <dbReference type="ARBA" id="ARBA00022679"/>
    </source>
</evidence>
<sequence length="198" mass="22790">MFSLPFFRREYPALKGERVMLRMPVAADYREWAALRAASRRFLEPWEPRWPADELERGAWRQRLGRYRADFAQGSAAAFFIFETGGGKLVGGITLANIRHGVAQSGQIGYWIGEQFAGQGYMLEALRLVSRFAFDTMRLHRIEAACIPDNKRSIRVLEKAGFQREGLLRSYLRINGIWQDHYLYALIADDQLGERTKG</sequence>
<dbReference type="PANTHER" id="PTHR43792">
    <property type="entry name" value="GNAT FAMILY, PUTATIVE (AFU_ORTHOLOGUE AFUA_3G00765)-RELATED-RELATED"/>
    <property type="match status" value="1"/>
</dbReference>
<accession>A0A6G4WCF0</accession>
<dbReference type="Pfam" id="PF13302">
    <property type="entry name" value="Acetyltransf_3"/>
    <property type="match status" value="1"/>
</dbReference>
<dbReference type="RefSeq" id="WP_165028502.1">
    <property type="nucleotide sequence ID" value="NZ_JAAKZF010000016.1"/>
</dbReference>
<dbReference type="Proteomes" id="UP001642900">
    <property type="component" value="Unassembled WGS sequence"/>
</dbReference>
<proteinExistence type="inferred from homology"/>
<dbReference type="GO" id="GO:0008999">
    <property type="term" value="F:protein-N-terminal-alanine acetyltransferase activity"/>
    <property type="evidence" value="ECO:0007669"/>
    <property type="project" value="TreeGrafter"/>
</dbReference>
<dbReference type="AlphaFoldDB" id="A0A6G4WCF0"/>
<reference evidence="5 6" key="1">
    <citation type="submission" date="2020-02" db="EMBL/GenBank/DDBJ databases">
        <title>Genome sequence of strain CCNWXJ40-4.</title>
        <authorList>
            <person name="Gao J."/>
            <person name="Sun J."/>
        </authorList>
    </citation>
    <scope>NUCLEOTIDE SEQUENCE [LARGE SCALE GENOMIC DNA]</scope>
    <source>
        <strain evidence="5 6">CCNWXJ 40-4</strain>
    </source>
</reference>
<evidence type="ECO:0000256" key="3">
    <source>
        <dbReference type="ARBA" id="ARBA00038502"/>
    </source>
</evidence>
<keyword evidence="6" id="KW-1185">Reference proteome</keyword>
<dbReference type="InterPro" id="IPR016181">
    <property type="entry name" value="Acyl_CoA_acyltransferase"/>
</dbReference>
<dbReference type="InterPro" id="IPR000182">
    <property type="entry name" value="GNAT_dom"/>
</dbReference>
<keyword evidence="1" id="KW-0808">Transferase</keyword>
<dbReference type="GO" id="GO:0005737">
    <property type="term" value="C:cytoplasm"/>
    <property type="evidence" value="ECO:0007669"/>
    <property type="project" value="TreeGrafter"/>
</dbReference>
<comment type="similarity">
    <text evidence="3">Belongs to the acetyltransferase family. RimJ subfamily.</text>
</comment>
<gene>
    <name evidence="5" type="ORF">G6N73_13940</name>
</gene>
<protein>
    <submittedName>
        <fullName evidence="5">GNAT family N-acetyltransferase</fullName>
    </submittedName>
</protein>